<evidence type="ECO:0000259" key="1">
    <source>
        <dbReference type="Pfam" id="PF13672"/>
    </source>
</evidence>
<dbReference type="RefSeq" id="WP_230526645.1">
    <property type="nucleotide sequence ID" value="NZ_JAJGAK010000001.1"/>
</dbReference>
<accession>A0ABS8JHL2</accession>
<dbReference type="InterPro" id="IPR001932">
    <property type="entry name" value="PPM-type_phosphatase-like_dom"/>
</dbReference>
<evidence type="ECO:0000313" key="2">
    <source>
        <dbReference type="EMBL" id="MCC8363093.1"/>
    </source>
</evidence>
<organism evidence="2 3">
    <name type="scientific">Noviluteimonas lactosilytica</name>
    <dbReference type="NCBI Taxonomy" id="2888523"/>
    <lineage>
        <taxon>Bacteria</taxon>
        <taxon>Pseudomonadati</taxon>
        <taxon>Pseudomonadota</taxon>
        <taxon>Gammaproteobacteria</taxon>
        <taxon>Lysobacterales</taxon>
        <taxon>Lysobacteraceae</taxon>
        <taxon>Noviluteimonas</taxon>
    </lineage>
</organism>
<feature type="domain" description="PPM-type phosphatase" evidence="1">
    <location>
        <begin position="11"/>
        <end position="225"/>
    </location>
</feature>
<name>A0ABS8JHL2_9GAMM</name>
<protein>
    <submittedName>
        <fullName evidence="2">Protein phosphatase 2C domain-containing protein</fullName>
    </submittedName>
</protein>
<dbReference type="InterPro" id="IPR036457">
    <property type="entry name" value="PPM-type-like_dom_sf"/>
</dbReference>
<dbReference type="Gene3D" id="3.60.40.10">
    <property type="entry name" value="PPM-type phosphatase domain"/>
    <property type="match status" value="1"/>
</dbReference>
<comment type="caution">
    <text evidence="2">The sequence shown here is derived from an EMBL/GenBank/DDBJ whole genome shotgun (WGS) entry which is preliminary data.</text>
</comment>
<dbReference type="Proteomes" id="UP001165293">
    <property type="component" value="Unassembled WGS sequence"/>
</dbReference>
<dbReference type="Pfam" id="PF13672">
    <property type="entry name" value="PP2C_2"/>
    <property type="match status" value="1"/>
</dbReference>
<sequence length="251" mass="25979">MPWHVCAAAAIGRSHVDGGLPCQDAFARTCEGEVLIAVVCDGAGSQPRSHEGAQALSAEVVAFVAARVRDGAIAPSASLDAMTVCARDAIASARAALAERATRDGAELAHFAATLVGVVADRDGGWFFHIGDGVGAALDEAGACTVSLPENGEYANETYFVTGDEWEAHLRVSPIAGPVASVLLMSDGAMPFAMTKDLAAPYRAFFDPVTRYLVSVDAGTGSQALLGTLSDPRTDTITSDDKTLLVALQRE</sequence>
<reference evidence="2" key="1">
    <citation type="submission" date="2021-10" db="EMBL/GenBank/DDBJ databases">
        <authorList>
            <person name="Lyu M."/>
            <person name="Wang X."/>
            <person name="Meng X."/>
            <person name="Xu K."/>
        </authorList>
    </citation>
    <scope>NUCLEOTIDE SEQUENCE</scope>
    <source>
        <strain evidence="2">A6</strain>
    </source>
</reference>
<evidence type="ECO:0000313" key="3">
    <source>
        <dbReference type="Proteomes" id="UP001165293"/>
    </source>
</evidence>
<keyword evidence="3" id="KW-1185">Reference proteome</keyword>
<gene>
    <name evidence="2" type="ORF">LK996_08395</name>
</gene>
<dbReference type="SUPFAM" id="SSF81606">
    <property type="entry name" value="PP2C-like"/>
    <property type="match status" value="1"/>
</dbReference>
<dbReference type="EMBL" id="JAJGAK010000001">
    <property type="protein sequence ID" value="MCC8363093.1"/>
    <property type="molecule type" value="Genomic_DNA"/>
</dbReference>
<proteinExistence type="predicted"/>